<reference evidence="2 3" key="1">
    <citation type="submission" date="2019-09" db="EMBL/GenBank/DDBJ databases">
        <title>Whole-genome sequence of the purple sulfur bacterium Thiohalocapsa marina DSM 19078.</title>
        <authorList>
            <person name="Kyndt J.A."/>
            <person name="Meyer T.E."/>
        </authorList>
    </citation>
    <scope>NUCLEOTIDE SEQUENCE [LARGE SCALE GENOMIC DNA]</scope>
    <source>
        <strain evidence="2 3">DSM 19078</strain>
    </source>
</reference>
<protein>
    <submittedName>
        <fullName evidence="2">EscU/YscU/HrcU family type III secretion system export apparatus switch protein</fullName>
    </submittedName>
</protein>
<keyword evidence="1" id="KW-1133">Transmembrane helix</keyword>
<accession>A0A5M8FG29</accession>
<keyword evidence="3" id="KW-1185">Reference proteome</keyword>
<dbReference type="RefSeq" id="WP_150094259.1">
    <property type="nucleotide sequence ID" value="NZ_VWXX01000030.1"/>
</dbReference>
<gene>
    <name evidence="2" type="ORF">F2Q65_15200</name>
</gene>
<proteinExistence type="predicted"/>
<evidence type="ECO:0000313" key="3">
    <source>
        <dbReference type="Proteomes" id="UP000322981"/>
    </source>
</evidence>
<feature type="transmembrane region" description="Helical" evidence="1">
    <location>
        <begin position="44"/>
        <end position="65"/>
    </location>
</feature>
<dbReference type="OrthoDB" id="6400394at2"/>
<keyword evidence="1" id="KW-0812">Transmembrane</keyword>
<dbReference type="AlphaFoldDB" id="A0A5M8FG29"/>
<dbReference type="EMBL" id="VWXX01000030">
    <property type="protein sequence ID" value="KAA6183667.1"/>
    <property type="molecule type" value="Genomic_DNA"/>
</dbReference>
<sequence>MLLKFLVTAAVVYVAFLVLRNRRREADGSGPAVPVLPGWLPPGSMRAAAHAVLALMVLGSGFYLFQRWEHAQQVVEVQVVNPYSGQVQSYEARRGDIEGRTFATLDGRRIRVAEMERLIVVEPAH</sequence>
<evidence type="ECO:0000313" key="2">
    <source>
        <dbReference type="EMBL" id="KAA6183667.1"/>
    </source>
</evidence>
<dbReference type="Proteomes" id="UP000322981">
    <property type="component" value="Unassembled WGS sequence"/>
</dbReference>
<organism evidence="2 3">
    <name type="scientific">Thiohalocapsa marina</name>
    <dbReference type="NCBI Taxonomy" id="424902"/>
    <lineage>
        <taxon>Bacteria</taxon>
        <taxon>Pseudomonadati</taxon>
        <taxon>Pseudomonadota</taxon>
        <taxon>Gammaproteobacteria</taxon>
        <taxon>Chromatiales</taxon>
        <taxon>Chromatiaceae</taxon>
        <taxon>Thiohalocapsa</taxon>
    </lineage>
</organism>
<keyword evidence="1" id="KW-0472">Membrane</keyword>
<name>A0A5M8FG29_9GAMM</name>
<evidence type="ECO:0000256" key="1">
    <source>
        <dbReference type="SAM" id="Phobius"/>
    </source>
</evidence>
<comment type="caution">
    <text evidence="2">The sequence shown here is derived from an EMBL/GenBank/DDBJ whole genome shotgun (WGS) entry which is preliminary data.</text>
</comment>